<dbReference type="GeneID" id="20660717"/>
<dbReference type="PANTHER" id="PTHR19303">
    <property type="entry name" value="TRANSPOSON"/>
    <property type="match status" value="1"/>
</dbReference>
<keyword evidence="3" id="KW-1185">Reference proteome</keyword>
<dbReference type="InterPro" id="IPR004875">
    <property type="entry name" value="DDE_SF_endonuclease_dom"/>
</dbReference>
<feature type="non-terminal residue" evidence="2">
    <location>
        <position position="1"/>
    </location>
</feature>
<gene>
    <name evidence="2" type="ORF">PHYSODRAFT_523974</name>
</gene>
<dbReference type="PANTHER" id="PTHR19303:SF57">
    <property type="entry name" value="HTH CENPB-TYPE DOMAIN-CONTAINING PROTEIN"/>
    <property type="match status" value="1"/>
</dbReference>
<dbReference type="KEGG" id="psoj:PHYSODRAFT_523974"/>
<sequence>QPGGKIEEEELKNYHAGHVYAFQENGWMDRHLWVRYCKELLKFEVDAPSVLLLDNFDCHVSEEGQRMVADETGATVVSLPVNSTAVCQPLDVGVMGPLKKSLRALWPKEQSVEADEDKETAKEKRLALIKRTIAAWVLMSADTIIAAFEKAIPKFPTMKI</sequence>
<dbReference type="STRING" id="1094619.G5A2V2"/>
<reference evidence="2 3" key="1">
    <citation type="journal article" date="2006" name="Science">
        <title>Phytophthora genome sequences uncover evolutionary origins and mechanisms of pathogenesis.</title>
        <authorList>
            <person name="Tyler B.M."/>
            <person name="Tripathy S."/>
            <person name="Zhang X."/>
            <person name="Dehal P."/>
            <person name="Jiang R.H."/>
            <person name="Aerts A."/>
            <person name="Arredondo F.D."/>
            <person name="Baxter L."/>
            <person name="Bensasson D."/>
            <person name="Beynon J.L."/>
            <person name="Chapman J."/>
            <person name="Damasceno C.M."/>
            <person name="Dorrance A.E."/>
            <person name="Dou D."/>
            <person name="Dickerman A.W."/>
            <person name="Dubchak I.L."/>
            <person name="Garbelotto M."/>
            <person name="Gijzen M."/>
            <person name="Gordon S.G."/>
            <person name="Govers F."/>
            <person name="Grunwald N.J."/>
            <person name="Huang W."/>
            <person name="Ivors K.L."/>
            <person name="Jones R.W."/>
            <person name="Kamoun S."/>
            <person name="Krampis K."/>
            <person name="Lamour K.H."/>
            <person name="Lee M.K."/>
            <person name="McDonald W.H."/>
            <person name="Medina M."/>
            <person name="Meijer H.J."/>
            <person name="Nordberg E.K."/>
            <person name="Maclean D.J."/>
            <person name="Ospina-Giraldo M.D."/>
            <person name="Morris P.F."/>
            <person name="Phuntumart V."/>
            <person name="Putnam N.H."/>
            <person name="Rash S."/>
            <person name="Rose J.K."/>
            <person name="Sakihama Y."/>
            <person name="Salamov A.A."/>
            <person name="Savidor A."/>
            <person name="Scheuring C.F."/>
            <person name="Smith B.M."/>
            <person name="Sobral B.W."/>
            <person name="Terry A."/>
            <person name="Torto-Alalibo T.A."/>
            <person name="Win J."/>
            <person name="Xu Z."/>
            <person name="Zhang H."/>
            <person name="Grigoriev I.V."/>
            <person name="Rokhsar D.S."/>
            <person name="Boore J.L."/>
        </authorList>
    </citation>
    <scope>NUCLEOTIDE SEQUENCE [LARGE SCALE GENOMIC DNA]</scope>
    <source>
        <strain evidence="2 3">P6497</strain>
    </source>
</reference>
<dbReference type="InterPro" id="IPR050863">
    <property type="entry name" value="CenT-Element_Derived"/>
</dbReference>
<evidence type="ECO:0000313" key="2">
    <source>
        <dbReference type="EMBL" id="EGZ09992.1"/>
    </source>
</evidence>
<dbReference type="InParanoid" id="G5A2V2"/>
<dbReference type="AlphaFoldDB" id="G5A2V2"/>
<dbReference type="Proteomes" id="UP000002640">
    <property type="component" value="Unassembled WGS sequence"/>
</dbReference>
<dbReference type="Pfam" id="PF03184">
    <property type="entry name" value="DDE_1"/>
    <property type="match status" value="1"/>
</dbReference>
<dbReference type="GO" id="GO:0003677">
    <property type="term" value="F:DNA binding"/>
    <property type="evidence" value="ECO:0007669"/>
    <property type="project" value="TreeGrafter"/>
</dbReference>
<organism evidence="2 3">
    <name type="scientific">Phytophthora sojae (strain P6497)</name>
    <name type="common">Soybean stem and root rot agent</name>
    <name type="synonym">Phytophthora megasperma f. sp. glycines</name>
    <dbReference type="NCBI Taxonomy" id="1094619"/>
    <lineage>
        <taxon>Eukaryota</taxon>
        <taxon>Sar</taxon>
        <taxon>Stramenopiles</taxon>
        <taxon>Oomycota</taxon>
        <taxon>Peronosporomycetes</taxon>
        <taxon>Peronosporales</taxon>
        <taxon>Peronosporaceae</taxon>
        <taxon>Phytophthora</taxon>
    </lineage>
</organism>
<name>G5A2V2_PHYSP</name>
<accession>G5A2V2</accession>
<evidence type="ECO:0000259" key="1">
    <source>
        <dbReference type="Pfam" id="PF03184"/>
    </source>
</evidence>
<dbReference type="GO" id="GO:0005634">
    <property type="term" value="C:nucleus"/>
    <property type="evidence" value="ECO:0007669"/>
    <property type="project" value="TreeGrafter"/>
</dbReference>
<dbReference type="EMBL" id="JH159159">
    <property type="protein sequence ID" value="EGZ09992.1"/>
    <property type="molecule type" value="Genomic_DNA"/>
</dbReference>
<evidence type="ECO:0000313" key="3">
    <source>
        <dbReference type="Proteomes" id="UP000002640"/>
    </source>
</evidence>
<dbReference type="OMA" id="LWVRYCK"/>
<proteinExistence type="predicted"/>
<feature type="domain" description="DDE-1" evidence="1">
    <location>
        <begin position="13"/>
        <end position="148"/>
    </location>
</feature>
<protein>
    <recommendedName>
        <fullName evidence="1">DDE-1 domain-containing protein</fullName>
    </recommendedName>
</protein>
<dbReference type="RefSeq" id="XP_009534853.1">
    <property type="nucleotide sequence ID" value="XM_009536558.1"/>
</dbReference>